<dbReference type="InterPro" id="IPR054578">
    <property type="entry name" value="SpoU_sub_bind-like_N"/>
</dbReference>
<dbReference type="GO" id="GO:0003723">
    <property type="term" value="F:RNA binding"/>
    <property type="evidence" value="ECO:0007669"/>
    <property type="project" value="InterPro"/>
</dbReference>
<dbReference type="SUPFAM" id="SSF75217">
    <property type="entry name" value="alpha/beta knot"/>
    <property type="match status" value="1"/>
</dbReference>
<keyword evidence="2" id="KW-0808">Transferase</keyword>
<evidence type="ECO:0000256" key="2">
    <source>
        <dbReference type="ARBA" id="ARBA00022679"/>
    </source>
</evidence>
<proteinExistence type="predicted"/>
<protein>
    <submittedName>
        <fullName evidence="5">rRNA methylase</fullName>
    </submittedName>
</protein>
<dbReference type="Proteomes" id="UP000186607">
    <property type="component" value="Unassembled WGS sequence"/>
</dbReference>
<dbReference type="GO" id="GO:0008173">
    <property type="term" value="F:RNA methyltransferase activity"/>
    <property type="evidence" value="ECO:0007669"/>
    <property type="project" value="InterPro"/>
</dbReference>
<dbReference type="InterPro" id="IPR029064">
    <property type="entry name" value="Ribosomal_eL30-like_sf"/>
</dbReference>
<dbReference type="GO" id="GO:0006396">
    <property type="term" value="P:RNA processing"/>
    <property type="evidence" value="ECO:0007669"/>
    <property type="project" value="InterPro"/>
</dbReference>
<dbReference type="SUPFAM" id="SSF55315">
    <property type="entry name" value="L30e-like"/>
    <property type="match status" value="1"/>
</dbReference>
<dbReference type="PANTHER" id="PTHR43191:SF2">
    <property type="entry name" value="RRNA METHYLTRANSFERASE 3, MITOCHONDRIAL"/>
    <property type="match status" value="1"/>
</dbReference>
<evidence type="ECO:0000256" key="1">
    <source>
        <dbReference type="ARBA" id="ARBA00022603"/>
    </source>
</evidence>
<dbReference type="Gene3D" id="3.30.1330.30">
    <property type="match status" value="1"/>
</dbReference>
<sequence length="277" mass="29738">MTPQIIRIRSENADFQLLEALGRNREKRRKHGLFVVEGVRPINLALQHGWTFDALLIPEDTSLSRWGHDVLERADAARHFLIAPQGYGLLTDRNDGSEIMALLRLPDSDPARLPIPPDGRVVLLDRPGNPGNLGSIVRSCDAFGVGGVGVVGHGVDPYSREAIRASTGSLLAVPVVHFPGPSEVREWLDTARQTVEGVRVVGTDEHGSQTARAYDFAGFTVLVAGNETSGMSAALRELCDMTLRIDIAGSASSLNVAVATSILLYEMSLSAQAGGKL</sequence>
<dbReference type="eggNOG" id="COG0566">
    <property type="taxonomic scope" value="Bacteria"/>
</dbReference>
<dbReference type="InterPro" id="IPR051259">
    <property type="entry name" value="rRNA_Methyltransferase"/>
</dbReference>
<keyword evidence="1 5" id="KW-0489">Methyltransferase</keyword>
<evidence type="ECO:0000259" key="4">
    <source>
        <dbReference type="Pfam" id="PF22655"/>
    </source>
</evidence>
<dbReference type="InterPro" id="IPR029026">
    <property type="entry name" value="tRNA_m1G_MTases_N"/>
</dbReference>
<dbReference type="InterPro" id="IPR029028">
    <property type="entry name" value="Alpha/beta_knot_MTases"/>
</dbReference>
<gene>
    <name evidence="5" type="ORF">BOO71_0013411</name>
</gene>
<reference evidence="5 6" key="1">
    <citation type="submission" date="2017-01" db="EMBL/GenBank/DDBJ databases">
        <title>Genome Analysis of Deinococcus marmoris KOPRI26562.</title>
        <authorList>
            <person name="Kim J.H."/>
            <person name="Oh H.-M."/>
        </authorList>
    </citation>
    <scope>NUCLEOTIDE SEQUENCE [LARGE SCALE GENOMIC DNA]</scope>
    <source>
        <strain evidence="5 6">KOPRI26562</strain>
    </source>
</reference>
<comment type="caution">
    <text evidence="5">The sequence shown here is derived from an EMBL/GenBank/DDBJ whole genome shotgun (WGS) entry which is preliminary data.</text>
</comment>
<dbReference type="InterPro" id="IPR001537">
    <property type="entry name" value="SpoU_MeTrfase"/>
</dbReference>
<dbReference type="Gene3D" id="3.40.1280.10">
    <property type="match status" value="1"/>
</dbReference>
<accession>A0A1U7NSJ5</accession>
<evidence type="ECO:0000313" key="6">
    <source>
        <dbReference type="Proteomes" id="UP000186607"/>
    </source>
</evidence>
<keyword evidence="6" id="KW-1185">Reference proteome</keyword>
<organism evidence="5 6">
    <name type="scientific">Deinococcus marmoris</name>
    <dbReference type="NCBI Taxonomy" id="249408"/>
    <lineage>
        <taxon>Bacteria</taxon>
        <taxon>Thermotogati</taxon>
        <taxon>Deinococcota</taxon>
        <taxon>Deinococci</taxon>
        <taxon>Deinococcales</taxon>
        <taxon>Deinococcaceae</taxon>
        <taxon>Deinococcus</taxon>
    </lineage>
</organism>
<dbReference type="RefSeq" id="WP_075836482.1">
    <property type="nucleotide sequence ID" value="NZ_MSTI01000158.1"/>
</dbReference>
<dbReference type="Pfam" id="PF22655">
    <property type="entry name" value="SpoU_sub_bind_like"/>
    <property type="match status" value="1"/>
</dbReference>
<evidence type="ECO:0000313" key="5">
    <source>
        <dbReference type="EMBL" id="OLV15886.1"/>
    </source>
</evidence>
<dbReference type="EMBL" id="MSTI01000158">
    <property type="protein sequence ID" value="OLV15886.1"/>
    <property type="molecule type" value="Genomic_DNA"/>
</dbReference>
<feature type="domain" description="SpoU L30e-like N-terminal" evidence="4">
    <location>
        <begin position="12"/>
        <end position="97"/>
    </location>
</feature>
<dbReference type="GO" id="GO:0032259">
    <property type="term" value="P:methylation"/>
    <property type="evidence" value="ECO:0007669"/>
    <property type="project" value="UniProtKB-KW"/>
</dbReference>
<dbReference type="PANTHER" id="PTHR43191">
    <property type="entry name" value="RRNA METHYLTRANSFERASE 3"/>
    <property type="match status" value="1"/>
</dbReference>
<feature type="domain" description="tRNA/rRNA methyltransferase SpoU type" evidence="3">
    <location>
        <begin position="121"/>
        <end position="265"/>
    </location>
</feature>
<name>A0A1U7NSJ5_9DEIO</name>
<evidence type="ECO:0000259" key="3">
    <source>
        <dbReference type="Pfam" id="PF00588"/>
    </source>
</evidence>
<dbReference type="STRING" id="249408.BOO71_0013411"/>
<dbReference type="Pfam" id="PF00588">
    <property type="entry name" value="SpoU_methylase"/>
    <property type="match status" value="1"/>
</dbReference>
<dbReference type="OrthoDB" id="9794400at2"/>
<dbReference type="AlphaFoldDB" id="A0A1U7NSJ5"/>